<dbReference type="AlphaFoldDB" id="A0A9K3DGD0"/>
<reference evidence="1" key="2">
    <citation type="submission" date="2020-06" db="EMBL/GenBank/DDBJ databases">
        <title>Helianthus annuus Genome sequencing and assembly Release 2.</title>
        <authorList>
            <person name="Gouzy J."/>
            <person name="Langlade N."/>
            <person name="Munos S."/>
        </authorList>
    </citation>
    <scope>NUCLEOTIDE SEQUENCE</scope>
    <source>
        <tissue evidence="1">Leaves</tissue>
    </source>
</reference>
<evidence type="ECO:0000313" key="1">
    <source>
        <dbReference type="EMBL" id="KAF5753788.1"/>
    </source>
</evidence>
<dbReference type="Proteomes" id="UP000215914">
    <property type="component" value="Unassembled WGS sequence"/>
</dbReference>
<dbReference type="EMBL" id="MNCJ02000332">
    <property type="protein sequence ID" value="KAF5753788.1"/>
    <property type="molecule type" value="Genomic_DNA"/>
</dbReference>
<comment type="caution">
    <text evidence="1">The sequence shown here is derived from an EMBL/GenBank/DDBJ whole genome shotgun (WGS) entry which is preliminary data.</text>
</comment>
<gene>
    <name evidence="1" type="ORF">HanXRQr2_Chr17g0784001</name>
</gene>
<dbReference type="Gramene" id="mRNA:HanXRQr2_Chr17g0784001">
    <property type="protein sequence ID" value="mRNA:HanXRQr2_Chr17g0784001"/>
    <property type="gene ID" value="HanXRQr2_Chr17g0784001"/>
</dbReference>
<organism evidence="1 2">
    <name type="scientific">Helianthus annuus</name>
    <name type="common">Common sunflower</name>
    <dbReference type="NCBI Taxonomy" id="4232"/>
    <lineage>
        <taxon>Eukaryota</taxon>
        <taxon>Viridiplantae</taxon>
        <taxon>Streptophyta</taxon>
        <taxon>Embryophyta</taxon>
        <taxon>Tracheophyta</taxon>
        <taxon>Spermatophyta</taxon>
        <taxon>Magnoliopsida</taxon>
        <taxon>eudicotyledons</taxon>
        <taxon>Gunneridae</taxon>
        <taxon>Pentapetalae</taxon>
        <taxon>asterids</taxon>
        <taxon>campanulids</taxon>
        <taxon>Asterales</taxon>
        <taxon>Asteraceae</taxon>
        <taxon>Asteroideae</taxon>
        <taxon>Heliantheae alliance</taxon>
        <taxon>Heliantheae</taxon>
        <taxon>Helianthus</taxon>
    </lineage>
</organism>
<reference evidence="1" key="1">
    <citation type="journal article" date="2017" name="Nature">
        <title>The sunflower genome provides insights into oil metabolism, flowering and Asterid evolution.</title>
        <authorList>
            <person name="Badouin H."/>
            <person name="Gouzy J."/>
            <person name="Grassa C.J."/>
            <person name="Murat F."/>
            <person name="Staton S.E."/>
            <person name="Cottret L."/>
            <person name="Lelandais-Briere C."/>
            <person name="Owens G.L."/>
            <person name="Carrere S."/>
            <person name="Mayjonade B."/>
            <person name="Legrand L."/>
            <person name="Gill N."/>
            <person name="Kane N.C."/>
            <person name="Bowers J.E."/>
            <person name="Hubner S."/>
            <person name="Bellec A."/>
            <person name="Berard A."/>
            <person name="Berges H."/>
            <person name="Blanchet N."/>
            <person name="Boniface M.C."/>
            <person name="Brunel D."/>
            <person name="Catrice O."/>
            <person name="Chaidir N."/>
            <person name="Claudel C."/>
            <person name="Donnadieu C."/>
            <person name="Faraut T."/>
            <person name="Fievet G."/>
            <person name="Helmstetter N."/>
            <person name="King M."/>
            <person name="Knapp S.J."/>
            <person name="Lai Z."/>
            <person name="Le Paslier M.C."/>
            <person name="Lippi Y."/>
            <person name="Lorenzon L."/>
            <person name="Mandel J.R."/>
            <person name="Marage G."/>
            <person name="Marchand G."/>
            <person name="Marquand E."/>
            <person name="Bret-Mestries E."/>
            <person name="Morien E."/>
            <person name="Nambeesan S."/>
            <person name="Nguyen T."/>
            <person name="Pegot-Espagnet P."/>
            <person name="Pouilly N."/>
            <person name="Raftis F."/>
            <person name="Sallet E."/>
            <person name="Schiex T."/>
            <person name="Thomas J."/>
            <person name="Vandecasteele C."/>
            <person name="Vares D."/>
            <person name="Vear F."/>
            <person name="Vautrin S."/>
            <person name="Crespi M."/>
            <person name="Mangin B."/>
            <person name="Burke J.M."/>
            <person name="Salse J."/>
            <person name="Munos S."/>
            <person name="Vincourt P."/>
            <person name="Rieseberg L.H."/>
            <person name="Langlade N.B."/>
        </authorList>
    </citation>
    <scope>NUCLEOTIDE SEQUENCE</scope>
    <source>
        <tissue evidence="1">Leaves</tissue>
    </source>
</reference>
<sequence>MSRLEMSIDIQNISVLHVKIIWGSFAVPVIEADKCVGVLEFVMDTPKDSSDITGAVYSALEIRLVTSFKPLFCGVVQYI</sequence>
<accession>A0A9K3DGD0</accession>
<name>A0A9K3DGD0_HELAN</name>
<proteinExistence type="predicted"/>
<keyword evidence="2" id="KW-1185">Reference proteome</keyword>
<protein>
    <submittedName>
        <fullName evidence="1">Uncharacterized protein</fullName>
    </submittedName>
</protein>
<evidence type="ECO:0000313" key="2">
    <source>
        <dbReference type="Proteomes" id="UP000215914"/>
    </source>
</evidence>